<dbReference type="VEuPathDB" id="FungiDB:ZTRI_7.244"/>
<keyword evidence="1" id="KW-1133">Transmembrane helix</keyword>
<evidence type="ECO:0000313" key="2">
    <source>
        <dbReference type="EMBL" id="EGP86178.1"/>
    </source>
</evidence>
<dbReference type="RefSeq" id="XP_003851202.1">
    <property type="nucleotide sequence ID" value="XM_003851154.1"/>
</dbReference>
<feature type="transmembrane region" description="Helical" evidence="1">
    <location>
        <begin position="71"/>
        <end position="89"/>
    </location>
</feature>
<evidence type="ECO:0000256" key="1">
    <source>
        <dbReference type="SAM" id="Phobius"/>
    </source>
</evidence>
<dbReference type="Proteomes" id="UP000008062">
    <property type="component" value="Chromosome 7"/>
</dbReference>
<reference evidence="2 3" key="1">
    <citation type="journal article" date="2011" name="PLoS Genet.">
        <title>Finished genome of the fungal wheat pathogen Mycosphaerella graminicola reveals dispensome structure, chromosome plasticity, and stealth pathogenesis.</title>
        <authorList>
            <person name="Goodwin S.B."/>
            <person name="Ben M'barek S."/>
            <person name="Dhillon B."/>
            <person name="Wittenberg A.H.J."/>
            <person name="Crane C.F."/>
            <person name="Hane J.K."/>
            <person name="Foster A.J."/>
            <person name="Van der Lee T.A.J."/>
            <person name="Grimwood J."/>
            <person name="Aerts A."/>
            <person name="Antoniw J."/>
            <person name="Bailey A."/>
            <person name="Bluhm B."/>
            <person name="Bowler J."/>
            <person name="Bristow J."/>
            <person name="van der Burgt A."/>
            <person name="Canto-Canche B."/>
            <person name="Churchill A.C.L."/>
            <person name="Conde-Ferraez L."/>
            <person name="Cools H.J."/>
            <person name="Coutinho P.M."/>
            <person name="Csukai M."/>
            <person name="Dehal P."/>
            <person name="De Wit P."/>
            <person name="Donzelli B."/>
            <person name="van de Geest H.C."/>
            <person name="van Ham R.C.H.J."/>
            <person name="Hammond-Kosack K.E."/>
            <person name="Henrissat B."/>
            <person name="Kilian A."/>
            <person name="Kobayashi A.K."/>
            <person name="Koopmann E."/>
            <person name="Kourmpetis Y."/>
            <person name="Kuzniar A."/>
            <person name="Lindquist E."/>
            <person name="Lombard V."/>
            <person name="Maliepaard C."/>
            <person name="Martins N."/>
            <person name="Mehrabi R."/>
            <person name="Nap J.P.H."/>
            <person name="Ponomarenko A."/>
            <person name="Rudd J.J."/>
            <person name="Salamov A."/>
            <person name="Schmutz J."/>
            <person name="Schouten H.J."/>
            <person name="Shapiro H."/>
            <person name="Stergiopoulos I."/>
            <person name="Torriani S.F.F."/>
            <person name="Tu H."/>
            <person name="de Vries R.P."/>
            <person name="Waalwijk C."/>
            <person name="Ware S.B."/>
            <person name="Wiebenga A."/>
            <person name="Zwiers L.-H."/>
            <person name="Oliver R.P."/>
            <person name="Grigoriev I.V."/>
            <person name="Kema G.H.J."/>
        </authorList>
    </citation>
    <scope>NUCLEOTIDE SEQUENCE [LARGE SCALE GENOMIC DNA]</scope>
    <source>
        <strain evidence="3">CBS 115943 / IPO323</strain>
    </source>
</reference>
<dbReference type="eggNOG" id="ENOG502RCTC">
    <property type="taxonomic scope" value="Eukaryota"/>
</dbReference>
<dbReference type="AlphaFoldDB" id="F9XFE2"/>
<accession>F9XFE2</accession>
<dbReference type="OMA" id="ATHTYRR"/>
<dbReference type="InParanoid" id="F9XFE2"/>
<keyword evidence="3" id="KW-1185">Reference proteome</keyword>
<gene>
    <name evidence="2" type="ORF">MYCGRDRAFT_94397</name>
</gene>
<proteinExistence type="predicted"/>
<evidence type="ECO:0000313" key="3">
    <source>
        <dbReference type="Proteomes" id="UP000008062"/>
    </source>
</evidence>
<feature type="transmembrane region" description="Helical" evidence="1">
    <location>
        <begin position="12"/>
        <end position="30"/>
    </location>
</feature>
<keyword evidence="1" id="KW-0472">Membrane</keyword>
<dbReference type="EMBL" id="CM001202">
    <property type="protein sequence ID" value="EGP86178.1"/>
    <property type="molecule type" value="Genomic_DNA"/>
</dbReference>
<name>F9XFE2_ZYMTI</name>
<sequence>MPPNTSQRDRPSTWQGGLIILACVLLTQFGDHFTGTPLPQRLTSLYMFAACFYCIRAGQDPALTPLDRFEVFVIIATGIAAQLVCLHTGSVWMVHLHHFVATVVLYIGAARPFERG</sequence>
<dbReference type="HOGENOM" id="CLU_2098765_0_0_1"/>
<dbReference type="OrthoDB" id="10428336at2759"/>
<protein>
    <submittedName>
        <fullName evidence="2">Uncharacterized protein</fullName>
    </submittedName>
</protein>
<organism evidence="2 3">
    <name type="scientific">Zymoseptoria tritici (strain CBS 115943 / IPO323)</name>
    <name type="common">Speckled leaf blotch fungus</name>
    <name type="synonym">Septoria tritici</name>
    <dbReference type="NCBI Taxonomy" id="336722"/>
    <lineage>
        <taxon>Eukaryota</taxon>
        <taxon>Fungi</taxon>
        <taxon>Dikarya</taxon>
        <taxon>Ascomycota</taxon>
        <taxon>Pezizomycotina</taxon>
        <taxon>Dothideomycetes</taxon>
        <taxon>Dothideomycetidae</taxon>
        <taxon>Mycosphaerellales</taxon>
        <taxon>Mycosphaerellaceae</taxon>
        <taxon>Zymoseptoria</taxon>
    </lineage>
</organism>
<dbReference type="GeneID" id="13397403"/>
<keyword evidence="1" id="KW-0812">Transmembrane</keyword>
<dbReference type="KEGG" id="ztr:MYCGRDRAFT_94397"/>